<keyword evidence="3" id="KW-1185">Reference proteome</keyword>
<protein>
    <submittedName>
        <fullName evidence="2">Uncharacterized protein</fullName>
    </submittedName>
</protein>
<name>A0A813D4I8_POLGL</name>
<comment type="caution">
    <text evidence="2">The sequence shown here is derived from an EMBL/GenBank/DDBJ whole genome shotgun (WGS) entry which is preliminary data.</text>
</comment>
<gene>
    <name evidence="2" type="ORF">PGLA1383_LOCUS1458</name>
</gene>
<accession>A0A813D4I8</accession>
<reference evidence="2" key="1">
    <citation type="submission" date="2021-02" db="EMBL/GenBank/DDBJ databases">
        <authorList>
            <person name="Dougan E. K."/>
            <person name="Rhodes N."/>
            <person name="Thang M."/>
            <person name="Chan C."/>
        </authorList>
    </citation>
    <scope>NUCLEOTIDE SEQUENCE</scope>
</reference>
<feature type="non-terminal residue" evidence="2">
    <location>
        <position position="1"/>
    </location>
</feature>
<feature type="compositionally biased region" description="Basic and acidic residues" evidence="1">
    <location>
        <begin position="46"/>
        <end position="58"/>
    </location>
</feature>
<evidence type="ECO:0000256" key="1">
    <source>
        <dbReference type="SAM" id="MobiDB-lite"/>
    </source>
</evidence>
<evidence type="ECO:0000313" key="2">
    <source>
        <dbReference type="EMBL" id="CAE8582460.1"/>
    </source>
</evidence>
<evidence type="ECO:0000313" key="3">
    <source>
        <dbReference type="Proteomes" id="UP000654075"/>
    </source>
</evidence>
<feature type="region of interest" description="Disordered" evidence="1">
    <location>
        <begin position="28"/>
        <end position="61"/>
    </location>
</feature>
<proteinExistence type="predicted"/>
<dbReference type="AlphaFoldDB" id="A0A813D4I8"/>
<feature type="region of interest" description="Disordered" evidence="1">
    <location>
        <begin position="73"/>
        <end position="98"/>
    </location>
</feature>
<feature type="compositionally biased region" description="Basic and acidic residues" evidence="1">
    <location>
        <begin position="73"/>
        <end position="91"/>
    </location>
</feature>
<dbReference type="EMBL" id="CAJNNV010000398">
    <property type="protein sequence ID" value="CAE8582460.1"/>
    <property type="molecule type" value="Genomic_DNA"/>
</dbReference>
<organism evidence="2 3">
    <name type="scientific">Polarella glacialis</name>
    <name type="common">Dinoflagellate</name>
    <dbReference type="NCBI Taxonomy" id="89957"/>
    <lineage>
        <taxon>Eukaryota</taxon>
        <taxon>Sar</taxon>
        <taxon>Alveolata</taxon>
        <taxon>Dinophyceae</taxon>
        <taxon>Suessiales</taxon>
        <taxon>Suessiaceae</taxon>
        <taxon>Polarella</taxon>
    </lineage>
</organism>
<dbReference type="Proteomes" id="UP000654075">
    <property type="component" value="Unassembled WGS sequence"/>
</dbReference>
<sequence>MRRQFKEEEPPVRTSWASRAYSDVELSRRFGDGGQVEGSEELMDEEAAKRMVSRERQNTDLMDEETVKRKIREERAAEAKREADEEEDRQRAAAARMA</sequence>